<evidence type="ECO:0000256" key="5">
    <source>
        <dbReference type="PIRSR" id="PIRSR000445-1"/>
    </source>
</evidence>
<protein>
    <recommendedName>
        <fullName evidence="4">Glutamyl-tRNA reductase</fullName>
        <shortName evidence="4">GluTR</shortName>
        <ecNumber evidence="4">1.2.1.70</ecNumber>
    </recommendedName>
</protein>
<dbReference type="PANTHER" id="PTHR43013:SF1">
    <property type="entry name" value="GLUTAMYL-TRNA REDUCTASE"/>
    <property type="match status" value="1"/>
</dbReference>
<comment type="miscellaneous">
    <text evidence="4">During catalysis, the active site Cys acts as a nucleophile attacking the alpha-carbonyl group of tRNA-bound glutamate with the formation of a thioester intermediate between enzyme and glutamate, and the concomitant release of tRNA(Glu). The thioester intermediate is finally reduced by direct hydride transfer from NADPH, to form the product GSA.</text>
</comment>
<evidence type="ECO:0000256" key="1">
    <source>
        <dbReference type="ARBA" id="ARBA00022857"/>
    </source>
</evidence>
<dbReference type="Pfam" id="PF05201">
    <property type="entry name" value="GlutR_N"/>
    <property type="match status" value="1"/>
</dbReference>
<keyword evidence="13" id="KW-1185">Reference proteome</keyword>
<dbReference type="GO" id="GO:0008883">
    <property type="term" value="F:glutamyl-tRNA reductase activity"/>
    <property type="evidence" value="ECO:0007669"/>
    <property type="project" value="UniProtKB-UniRule"/>
</dbReference>
<feature type="region of interest" description="Disordered" evidence="9">
    <location>
        <begin position="415"/>
        <end position="436"/>
    </location>
</feature>
<dbReference type="AlphaFoldDB" id="A0A7S8MVB8"/>
<organism evidence="12 13">
    <name type="scientific">Microbacterium schleiferi</name>
    <dbReference type="NCBI Taxonomy" id="69362"/>
    <lineage>
        <taxon>Bacteria</taxon>
        <taxon>Bacillati</taxon>
        <taxon>Actinomycetota</taxon>
        <taxon>Actinomycetes</taxon>
        <taxon>Micrococcales</taxon>
        <taxon>Microbacteriaceae</taxon>
        <taxon>Microbacterium</taxon>
    </lineage>
</organism>
<dbReference type="KEGG" id="msf:IT882_11120"/>
<dbReference type="InterPro" id="IPR000343">
    <property type="entry name" value="4pyrrol_synth_GluRdtase"/>
</dbReference>
<evidence type="ECO:0000256" key="9">
    <source>
        <dbReference type="SAM" id="MobiDB-lite"/>
    </source>
</evidence>
<evidence type="ECO:0000256" key="8">
    <source>
        <dbReference type="PIRSR" id="PIRSR000445-4"/>
    </source>
</evidence>
<dbReference type="SUPFAM" id="SSF69742">
    <property type="entry name" value="Glutamyl tRNA-reductase catalytic, N-terminal domain"/>
    <property type="match status" value="1"/>
</dbReference>
<keyword evidence="1 4" id="KW-0521">NADP</keyword>
<dbReference type="Proteomes" id="UP000594480">
    <property type="component" value="Chromosome"/>
</dbReference>
<evidence type="ECO:0000313" key="13">
    <source>
        <dbReference type="Proteomes" id="UP000594480"/>
    </source>
</evidence>
<evidence type="ECO:0000256" key="2">
    <source>
        <dbReference type="ARBA" id="ARBA00023002"/>
    </source>
</evidence>
<sequence>MLVCLSANHRATPFDALERLSSVGEDLREGVPLAHESIGGAVVLATCNRFEAYLDVDVQDDVSPESAVDAALSEIARTSGIGFRELHDSIDVTVGNRVAHHLFAVASGLESVVVGEDEIAGQVRRAYDDARSSGMTTRSLEHLFDRASETSRAVKNSTQLGESGRSLVRLALELASSRITDWAAARVLLVGTGRYAAAALAALRVRGAGDVRVLSGSGRGATFAARHGLVAVDPTAADGDLAQADVIVTCTTREALDAARLSAARERSAAANEHVLIIDLGMPRNVAPDVQNLTGVELLDLDTIRIHAPIDEIASLADARALVSAAATRHASVRRVHDVAPAVLAARGWVQQLLDAEITRLPTRNGAPAPESERALRHFAGVIMHHLVARGHTLAASGEGDRWSRAIDTVFPSSDAAAAAPSSPATDTRPPTADCA</sequence>
<dbReference type="InterPro" id="IPR036291">
    <property type="entry name" value="NAD(P)-bd_dom_sf"/>
</dbReference>
<evidence type="ECO:0000313" key="12">
    <source>
        <dbReference type="EMBL" id="QPE03819.1"/>
    </source>
</evidence>
<accession>A0A7S8MVB8</accession>
<dbReference type="PANTHER" id="PTHR43013">
    <property type="entry name" value="GLUTAMYL-TRNA REDUCTASE"/>
    <property type="match status" value="1"/>
</dbReference>
<dbReference type="Gene3D" id="3.30.460.30">
    <property type="entry name" value="Glutamyl-tRNA reductase, N-terminal domain"/>
    <property type="match status" value="1"/>
</dbReference>
<dbReference type="EC" id="1.2.1.70" evidence="4"/>
<dbReference type="PIRSF" id="PIRSF000445">
    <property type="entry name" value="4pyrrol_synth_GluRdtase"/>
    <property type="match status" value="1"/>
</dbReference>
<feature type="active site" description="Nucleophile" evidence="4 5">
    <location>
        <position position="47"/>
    </location>
</feature>
<dbReference type="InterPro" id="IPR006151">
    <property type="entry name" value="Shikm_DH/Glu-tRNA_Rdtase"/>
</dbReference>
<dbReference type="NCBIfam" id="NF000750">
    <property type="entry name" value="PRK00045.3-4"/>
    <property type="match status" value="1"/>
</dbReference>
<feature type="binding site" evidence="4 7">
    <location>
        <begin position="191"/>
        <end position="196"/>
    </location>
    <ligand>
        <name>NADP(+)</name>
        <dbReference type="ChEBI" id="CHEBI:58349"/>
    </ligand>
</feature>
<gene>
    <name evidence="4" type="primary">hemA</name>
    <name evidence="12" type="ORF">IT882_11120</name>
</gene>
<dbReference type="SUPFAM" id="SSF51735">
    <property type="entry name" value="NAD(P)-binding Rossmann-fold domains"/>
    <property type="match status" value="1"/>
</dbReference>
<feature type="site" description="Important for activity" evidence="4 8">
    <location>
        <position position="101"/>
    </location>
</feature>
<dbReference type="Pfam" id="PF01488">
    <property type="entry name" value="Shikimate_DH"/>
    <property type="match status" value="1"/>
</dbReference>
<evidence type="ECO:0000259" key="10">
    <source>
        <dbReference type="Pfam" id="PF01488"/>
    </source>
</evidence>
<proteinExistence type="inferred from homology"/>
<feature type="binding site" evidence="4 6">
    <location>
        <position position="111"/>
    </location>
    <ligand>
        <name>substrate</name>
    </ligand>
</feature>
<comment type="function">
    <text evidence="4">Catalyzes the NADPH-dependent reduction of glutamyl-tRNA(Glu) to glutamate 1-semialdehyde (GSA).</text>
</comment>
<dbReference type="InterPro" id="IPR036343">
    <property type="entry name" value="GluRdtase_N_sf"/>
</dbReference>
<feature type="domain" description="Quinate/shikimate 5-dehydrogenase/glutamyl-tRNA reductase" evidence="10">
    <location>
        <begin position="173"/>
        <end position="304"/>
    </location>
</feature>
<name>A0A7S8MVB8_9MICO</name>
<dbReference type="GO" id="GO:0050661">
    <property type="term" value="F:NADP binding"/>
    <property type="evidence" value="ECO:0007669"/>
    <property type="project" value="InterPro"/>
</dbReference>
<comment type="domain">
    <text evidence="4">Possesses an unusual extended V-shaped dimeric structure with each monomer consisting of three distinct domains arranged along a curved 'spinal' alpha-helix. The N-terminal catalytic domain specifically recognizes the glutamate moiety of the substrate. The second domain is the NADPH-binding domain, and the third C-terminal domain is responsible for dimerization.</text>
</comment>
<dbReference type="InterPro" id="IPR015895">
    <property type="entry name" value="4pyrrol_synth_GluRdtase_N"/>
</dbReference>
<dbReference type="EMBL" id="CP064760">
    <property type="protein sequence ID" value="QPE03819.1"/>
    <property type="molecule type" value="Genomic_DNA"/>
</dbReference>
<evidence type="ECO:0000256" key="4">
    <source>
        <dbReference type="HAMAP-Rule" id="MF_00087"/>
    </source>
</evidence>
<feature type="binding site" evidence="4 6">
    <location>
        <position position="122"/>
    </location>
    <ligand>
        <name>substrate</name>
    </ligand>
</feature>
<feature type="domain" description="Glutamyl-tRNA reductase N-terminal" evidence="11">
    <location>
        <begin position="6"/>
        <end position="158"/>
    </location>
</feature>
<comment type="subunit">
    <text evidence="4">Homodimer.</text>
</comment>
<feature type="binding site" evidence="4 6">
    <location>
        <begin position="46"/>
        <end position="49"/>
    </location>
    <ligand>
        <name>substrate</name>
    </ligand>
</feature>
<reference evidence="12 13" key="1">
    <citation type="submission" date="2020-11" db="EMBL/GenBank/DDBJ databases">
        <title>Amino acid is mineralized and recycled by bacteria in oceanic microbiome.</title>
        <authorList>
            <person name="Zheng L.Y."/>
        </authorList>
    </citation>
    <scope>NUCLEOTIDE SEQUENCE [LARGE SCALE GENOMIC DNA]</scope>
    <source>
        <strain evidence="12 13">A32-1</strain>
    </source>
</reference>
<evidence type="ECO:0000256" key="7">
    <source>
        <dbReference type="PIRSR" id="PIRSR000445-3"/>
    </source>
</evidence>
<feature type="binding site" evidence="4 6">
    <location>
        <begin position="116"/>
        <end position="118"/>
    </location>
    <ligand>
        <name>substrate</name>
    </ligand>
</feature>
<dbReference type="UniPathway" id="UPA00251">
    <property type="reaction ID" value="UER00316"/>
</dbReference>
<evidence type="ECO:0000259" key="11">
    <source>
        <dbReference type="Pfam" id="PF05201"/>
    </source>
</evidence>
<keyword evidence="2 4" id="KW-0560">Oxidoreductase</keyword>
<comment type="similarity">
    <text evidence="4">Belongs to the glutamyl-tRNA reductase family.</text>
</comment>
<dbReference type="PROSITE" id="PS00747">
    <property type="entry name" value="GLUTR"/>
    <property type="match status" value="1"/>
</dbReference>
<dbReference type="InterPro" id="IPR018214">
    <property type="entry name" value="GluRdtase_CS"/>
</dbReference>
<comment type="catalytic activity">
    <reaction evidence="4">
        <text>(S)-4-amino-5-oxopentanoate + tRNA(Glu) + NADP(+) = L-glutamyl-tRNA(Glu) + NADPH + H(+)</text>
        <dbReference type="Rhea" id="RHEA:12344"/>
        <dbReference type="Rhea" id="RHEA-COMP:9663"/>
        <dbReference type="Rhea" id="RHEA-COMP:9680"/>
        <dbReference type="ChEBI" id="CHEBI:15378"/>
        <dbReference type="ChEBI" id="CHEBI:57501"/>
        <dbReference type="ChEBI" id="CHEBI:57783"/>
        <dbReference type="ChEBI" id="CHEBI:58349"/>
        <dbReference type="ChEBI" id="CHEBI:78442"/>
        <dbReference type="ChEBI" id="CHEBI:78520"/>
        <dbReference type="EC" id="1.2.1.70"/>
    </reaction>
</comment>
<dbReference type="HAMAP" id="MF_00087">
    <property type="entry name" value="Glu_tRNA_reductase"/>
    <property type="match status" value="1"/>
</dbReference>
<dbReference type="GO" id="GO:0019353">
    <property type="term" value="P:protoporphyrinogen IX biosynthetic process from glutamate"/>
    <property type="evidence" value="ECO:0007669"/>
    <property type="project" value="TreeGrafter"/>
</dbReference>
<evidence type="ECO:0000256" key="3">
    <source>
        <dbReference type="ARBA" id="ARBA00023244"/>
    </source>
</evidence>
<dbReference type="Gene3D" id="3.40.50.720">
    <property type="entry name" value="NAD(P)-binding Rossmann-like Domain"/>
    <property type="match status" value="1"/>
</dbReference>
<keyword evidence="3 4" id="KW-0627">Porphyrin biosynthesis</keyword>
<comment type="pathway">
    <text evidence="4">Porphyrin-containing compound metabolism; protoporphyrin-IX biosynthesis; 5-aminolevulinate from L-glutamyl-tRNA(Glu): step 1/2.</text>
</comment>
<evidence type="ECO:0000256" key="6">
    <source>
        <dbReference type="PIRSR" id="PIRSR000445-2"/>
    </source>
</evidence>